<evidence type="ECO:0000256" key="3">
    <source>
        <dbReference type="ARBA" id="ARBA00022490"/>
    </source>
</evidence>
<comment type="subcellular location">
    <subcellularLocation>
        <location evidence="1">Cytoplasm</location>
    </subcellularLocation>
</comment>
<dbReference type="FunFam" id="2.120.10.80:FF:000049">
    <property type="entry name" value="Cell polarity protein (Tea1)"/>
    <property type="match status" value="1"/>
</dbReference>
<reference evidence="8" key="1">
    <citation type="submission" date="2019-10" db="EMBL/GenBank/DDBJ databases">
        <authorList>
            <consortium name="DOE Joint Genome Institute"/>
            <person name="Kuo A."/>
            <person name="Miyauchi S."/>
            <person name="Kiss E."/>
            <person name="Drula E."/>
            <person name="Kohler A."/>
            <person name="Sanchez-Garcia M."/>
            <person name="Andreopoulos B."/>
            <person name="Barry K.W."/>
            <person name="Bonito G."/>
            <person name="Buee M."/>
            <person name="Carver A."/>
            <person name="Chen C."/>
            <person name="Cichocki N."/>
            <person name="Clum A."/>
            <person name="Culley D."/>
            <person name="Crous P.W."/>
            <person name="Fauchery L."/>
            <person name="Girlanda M."/>
            <person name="Hayes R."/>
            <person name="Keri Z."/>
            <person name="LaButti K."/>
            <person name="Lipzen A."/>
            <person name="Lombard V."/>
            <person name="Magnuson J."/>
            <person name="Maillard F."/>
            <person name="Morin E."/>
            <person name="Murat C."/>
            <person name="Nolan M."/>
            <person name="Ohm R."/>
            <person name="Pangilinan J."/>
            <person name="Pereira M."/>
            <person name="Perotto S."/>
            <person name="Peter M."/>
            <person name="Riley R."/>
            <person name="Sitrit Y."/>
            <person name="Stielow B."/>
            <person name="Szollosi G."/>
            <person name="Zifcakova L."/>
            <person name="Stursova M."/>
            <person name="Spatafora J.W."/>
            <person name="Tedersoo L."/>
            <person name="Vaario L.-M."/>
            <person name="Yamada A."/>
            <person name="Yan M."/>
            <person name="Wang P."/>
            <person name="Xu J."/>
            <person name="Bruns T."/>
            <person name="Baldrian P."/>
            <person name="Vilgalys R."/>
            <person name="Henrissat B."/>
            <person name="Grigoriev I.V."/>
            <person name="Hibbett D."/>
            <person name="Nagy L.G."/>
            <person name="Martin F.M."/>
        </authorList>
    </citation>
    <scope>NUCLEOTIDE SEQUENCE</scope>
    <source>
        <strain evidence="8">Prilba</strain>
    </source>
</reference>
<feature type="compositionally biased region" description="Low complexity" evidence="7">
    <location>
        <begin position="36"/>
        <end position="50"/>
    </location>
</feature>
<evidence type="ECO:0000256" key="6">
    <source>
        <dbReference type="SAM" id="Coils"/>
    </source>
</evidence>
<reference evidence="8" key="2">
    <citation type="journal article" date="2020" name="Nat. Commun.">
        <title>Large-scale genome sequencing of mycorrhizal fungi provides insights into the early evolution of symbiotic traits.</title>
        <authorList>
            <person name="Miyauchi S."/>
            <person name="Kiss E."/>
            <person name="Kuo A."/>
            <person name="Drula E."/>
            <person name="Kohler A."/>
            <person name="Sanchez-Garcia M."/>
            <person name="Morin E."/>
            <person name="Andreopoulos B."/>
            <person name="Barry K.W."/>
            <person name="Bonito G."/>
            <person name="Buee M."/>
            <person name="Carver A."/>
            <person name="Chen C."/>
            <person name="Cichocki N."/>
            <person name="Clum A."/>
            <person name="Culley D."/>
            <person name="Crous P.W."/>
            <person name="Fauchery L."/>
            <person name="Girlanda M."/>
            <person name="Hayes R.D."/>
            <person name="Keri Z."/>
            <person name="LaButti K."/>
            <person name="Lipzen A."/>
            <person name="Lombard V."/>
            <person name="Magnuson J."/>
            <person name="Maillard F."/>
            <person name="Murat C."/>
            <person name="Nolan M."/>
            <person name="Ohm R.A."/>
            <person name="Pangilinan J."/>
            <person name="Pereira M.F."/>
            <person name="Perotto S."/>
            <person name="Peter M."/>
            <person name="Pfister S."/>
            <person name="Riley R."/>
            <person name="Sitrit Y."/>
            <person name="Stielow J.B."/>
            <person name="Szollosi G."/>
            <person name="Zifcakova L."/>
            <person name="Stursova M."/>
            <person name="Spatafora J.W."/>
            <person name="Tedersoo L."/>
            <person name="Vaario L.M."/>
            <person name="Yamada A."/>
            <person name="Yan M."/>
            <person name="Wang P."/>
            <person name="Xu J."/>
            <person name="Bruns T."/>
            <person name="Baldrian P."/>
            <person name="Vilgalys R."/>
            <person name="Dunand C."/>
            <person name="Henrissat B."/>
            <person name="Grigoriev I.V."/>
            <person name="Hibbett D."/>
            <person name="Nagy L.G."/>
            <person name="Martin F.M."/>
        </authorList>
    </citation>
    <scope>NUCLEOTIDE SEQUENCE</scope>
    <source>
        <strain evidence="8">Prilba</strain>
    </source>
</reference>
<feature type="region of interest" description="Disordered" evidence="7">
    <location>
        <begin position="394"/>
        <end position="434"/>
    </location>
</feature>
<dbReference type="InterPro" id="IPR015915">
    <property type="entry name" value="Kelch-typ_b-propeller"/>
</dbReference>
<feature type="coiled-coil region" evidence="6">
    <location>
        <begin position="534"/>
        <end position="561"/>
    </location>
</feature>
<keyword evidence="4" id="KW-0677">Repeat</keyword>
<evidence type="ECO:0008006" key="10">
    <source>
        <dbReference type="Google" id="ProtNLM"/>
    </source>
</evidence>
<name>A0A9P5TAS3_9AGAM</name>
<evidence type="ECO:0000256" key="5">
    <source>
        <dbReference type="ARBA" id="ARBA00023054"/>
    </source>
</evidence>
<feature type="compositionally biased region" description="Basic residues" evidence="7">
    <location>
        <begin position="1"/>
        <end position="10"/>
    </location>
</feature>
<organism evidence="8 9">
    <name type="scientific">Russula ochroleuca</name>
    <dbReference type="NCBI Taxonomy" id="152965"/>
    <lineage>
        <taxon>Eukaryota</taxon>
        <taxon>Fungi</taxon>
        <taxon>Dikarya</taxon>
        <taxon>Basidiomycota</taxon>
        <taxon>Agaricomycotina</taxon>
        <taxon>Agaricomycetes</taxon>
        <taxon>Russulales</taxon>
        <taxon>Russulaceae</taxon>
        <taxon>Russula</taxon>
    </lineage>
</organism>
<dbReference type="OrthoDB" id="45365at2759"/>
<dbReference type="SMART" id="SM00612">
    <property type="entry name" value="Kelch"/>
    <property type="match status" value="2"/>
</dbReference>
<dbReference type="AlphaFoldDB" id="A0A9P5TAS3"/>
<dbReference type="InterPro" id="IPR006652">
    <property type="entry name" value="Kelch_1"/>
</dbReference>
<evidence type="ECO:0000256" key="1">
    <source>
        <dbReference type="ARBA" id="ARBA00004496"/>
    </source>
</evidence>
<keyword evidence="3" id="KW-0963">Cytoplasm</keyword>
<dbReference type="Gene3D" id="2.120.10.80">
    <property type="entry name" value="Kelch-type beta propeller"/>
    <property type="match status" value="2"/>
</dbReference>
<dbReference type="EMBL" id="WHVB01000005">
    <property type="protein sequence ID" value="KAF8482632.1"/>
    <property type="molecule type" value="Genomic_DNA"/>
</dbReference>
<evidence type="ECO:0000256" key="4">
    <source>
        <dbReference type="ARBA" id="ARBA00022737"/>
    </source>
</evidence>
<keyword evidence="9" id="KW-1185">Reference proteome</keyword>
<feature type="coiled-coil region" evidence="6">
    <location>
        <begin position="619"/>
        <end position="653"/>
    </location>
</feature>
<dbReference type="SUPFAM" id="SSF117281">
    <property type="entry name" value="Kelch motif"/>
    <property type="match status" value="1"/>
</dbReference>
<protein>
    <recommendedName>
        <fullName evidence="10">Galactose oxidase</fullName>
    </recommendedName>
</protein>
<feature type="region of interest" description="Disordered" evidence="7">
    <location>
        <begin position="1"/>
        <end position="79"/>
    </location>
</feature>
<dbReference type="Pfam" id="PF24681">
    <property type="entry name" value="Kelch_KLHDC2_KLHL20_DRC7"/>
    <property type="match status" value="1"/>
</dbReference>
<proteinExistence type="predicted"/>
<feature type="region of interest" description="Disordered" evidence="7">
    <location>
        <begin position="461"/>
        <end position="503"/>
    </location>
</feature>
<gene>
    <name evidence="8" type="ORF">DFH94DRAFT_680671</name>
</gene>
<evidence type="ECO:0000256" key="7">
    <source>
        <dbReference type="SAM" id="MobiDB-lite"/>
    </source>
</evidence>
<evidence type="ECO:0000313" key="9">
    <source>
        <dbReference type="Proteomes" id="UP000759537"/>
    </source>
</evidence>
<evidence type="ECO:0000256" key="2">
    <source>
        <dbReference type="ARBA" id="ARBA00022441"/>
    </source>
</evidence>
<dbReference type="PANTHER" id="PTHR46093:SF18">
    <property type="entry name" value="FIBRONECTIN TYPE-III DOMAIN-CONTAINING PROTEIN"/>
    <property type="match status" value="1"/>
</dbReference>
<accession>A0A9P5TAS3</accession>
<evidence type="ECO:0000313" key="8">
    <source>
        <dbReference type="EMBL" id="KAF8482632.1"/>
    </source>
</evidence>
<comment type="caution">
    <text evidence="8">The sequence shown here is derived from an EMBL/GenBank/DDBJ whole genome shotgun (WGS) entry which is preliminary data.</text>
</comment>
<dbReference type="GO" id="GO:0005737">
    <property type="term" value="C:cytoplasm"/>
    <property type="evidence" value="ECO:0007669"/>
    <property type="project" value="UniProtKB-SubCell"/>
</dbReference>
<keyword evidence="5 6" id="KW-0175">Coiled coil</keyword>
<dbReference type="Proteomes" id="UP000759537">
    <property type="component" value="Unassembled WGS sequence"/>
</dbReference>
<sequence>MFSNSRKKISPSKLAPATSQQLPPWLPRHQLPSPPESQSHPPQQQRQSRPVHPWSILRPTFRSKDVPPSTSPPPFPRYGHTLSTTAADELLFFGGFAHGSLRNDLYVFSTRDCSATFLKTSGEVPSPRFSPVGVLVNNFLLIFSGATKLRDRGFPTGHDDSLYLLSLGTLDLLIVSCSPASREWTRLVVNGPRPVGRHGMAVTMVGSKLFIFGGRTDRGCLNDMWAFDLNSLNSNPVWNLYEPTPGDEKPPPRTSHVLVSTSDCIILFGGTDGRKRHNDTWLFDISTRKWTELRCTGSIPSPRYCHAAALVDDVMYVFGGLDVDGRDLGDLIGLNLSTQQWFMLQKMGPSPGRRSDHAMVSNGTRIFMVGGKLAAGAEDESALFHVLETKHIENLKPDPNAPNDKTTKPALKSSAGLSAREQPQYPTSSSSSSDAYVAHNTSIFQNSTPEELGRPTSLQITLERNPSPDGLPSQPTSVNGKIRRVPEKDDDGEGSAEYRLDASSEGEVARLECERVVELEQQMSAMLAERDQRLAQLTEELALKSSLLERAEANAAEATKRAGPEPREHADRLLGQTSLVEHKDAELVKMRGKLDELILSRDRAQSALQIATSRAAVADERSQRASEQYETELAEVRAELKAGRSELEAVRLRLTEAEIGWAKSKAEADTLRTLTTAGLVGADEDRMTRGILERIRAMEDEMASQRWSEKSFEALETRNEG</sequence>
<keyword evidence="2" id="KW-0880">Kelch repeat</keyword>
<dbReference type="PANTHER" id="PTHR46093">
    <property type="entry name" value="ACYL-COA-BINDING DOMAIN-CONTAINING PROTEIN 5"/>
    <property type="match status" value="1"/>
</dbReference>